<reference evidence="2 3" key="1">
    <citation type="journal article" date="2014" name="Int. J. Syst. Evol. Microbiol.">
        <title>Listeria floridensis sp. nov., Listeria aquatica sp. nov., Listeria cornellensis sp. nov., Listeria riparia sp. nov. and Listeria grandensis sp. nov., from agricultural and natural environments.</title>
        <authorList>
            <person name="den Bakker H.C."/>
            <person name="Warchocki S."/>
            <person name="Wright E.M."/>
            <person name="Allred A.F."/>
            <person name="Ahlstrom C."/>
            <person name="Manuel C.S."/>
            <person name="Stasiewicz M.J."/>
            <person name="Burrell A."/>
            <person name="Roof S."/>
            <person name="Strawn L."/>
            <person name="Fortes E.D."/>
            <person name="Nightingale K.K."/>
            <person name="Kephart D."/>
            <person name="Wiedmann M."/>
        </authorList>
    </citation>
    <scope>NUCLEOTIDE SEQUENCE [LARGE SCALE GENOMIC DNA]</scope>
    <source>
        <strain evidence="3">FSL F6-969</strain>
    </source>
</reference>
<dbReference type="GO" id="GO:0006352">
    <property type="term" value="P:DNA-templated transcription initiation"/>
    <property type="evidence" value="ECO:0007669"/>
    <property type="project" value="InterPro"/>
</dbReference>
<organism evidence="2 3">
    <name type="scientific">Listeria cornellensis FSL F6-0969</name>
    <dbReference type="NCBI Taxonomy" id="1265820"/>
    <lineage>
        <taxon>Bacteria</taxon>
        <taxon>Bacillati</taxon>
        <taxon>Bacillota</taxon>
        <taxon>Bacilli</taxon>
        <taxon>Bacillales</taxon>
        <taxon>Listeriaceae</taxon>
        <taxon>Listeria</taxon>
    </lineage>
</organism>
<dbReference type="EMBL" id="AODE01000026">
    <property type="protein sequence ID" value="EUJ27335.1"/>
    <property type="molecule type" value="Genomic_DNA"/>
</dbReference>
<evidence type="ECO:0000259" key="1">
    <source>
        <dbReference type="Pfam" id="PF08281"/>
    </source>
</evidence>
<sequence>MRELILEYENGRKALLEYISTLPGKRKPKVFRNYKLIRNSASDQRRSEAMKMLRDMDYALKWMRDGHDPKRLKGIEIKDGYKNIVKLDPTKLQQYYSESVTTLEAPDVELNYMQLEVIESVLNMLSEREKDAYILIRANEYTFAEAAEALNIKKI</sequence>
<name>W7BRM3_9LIST</name>
<dbReference type="Proteomes" id="UP000019254">
    <property type="component" value="Unassembled WGS sequence"/>
</dbReference>
<dbReference type="STRING" id="1265820.PCORN_13437"/>
<dbReference type="PATRIC" id="fig|1265820.5.peg.2652"/>
<protein>
    <submittedName>
        <fullName evidence="2">Positive control sigma-like factor</fullName>
        <ecNumber evidence="2">2.7.7.6</ecNumber>
    </submittedName>
</protein>
<evidence type="ECO:0000313" key="3">
    <source>
        <dbReference type="Proteomes" id="UP000019254"/>
    </source>
</evidence>
<dbReference type="InterPro" id="IPR013324">
    <property type="entry name" value="RNA_pol_sigma_r3/r4-like"/>
</dbReference>
<dbReference type="OrthoDB" id="2083683at2"/>
<dbReference type="GO" id="GO:0003899">
    <property type="term" value="F:DNA-directed RNA polymerase activity"/>
    <property type="evidence" value="ECO:0007669"/>
    <property type="project" value="UniProtKB-EC"/>
</dbReference>
<evidence type="ECO:0000313" key="2">
    <source>
        <dbReference type="EMBL" id="EUJ27335.1"/>
    </source>
</evidence>
<dbReference type="GO" id="GO:0016987">
    <property type="term" value="F:sigma factor activity"/>
    <property type="evidence" value="ECO:0007669"/>
    <property type="project" value="InterPro"/>
</dbReference>
<dbReference type="GO" id="GO:0003677">
    <property type="term" value="F:DNA binding"/>
    <property type="evidence" value="ECO:0007669"/>
    <property type="project" value="InterPro"/>
</dbReference>
<proteinExistence type="predicted"/>
<keyword evidence="3" id="KW-1185">Reference proteome</keyword>
<keyword evidence="2" id="KW-0808">Transferase</keyword>
<gene>
    <name evidence="2" type="ORF">PCORN_13437</name>
</gene>
<dbReference type="EC" id="2.7.7.6" evidence="2"/>
<dbReference type="RefSeq" id="WP_036080677.1">
    <property type="nucleotide sequence ID" value="NZ_AODE01000026.1"/>
</dbReference>
<dbReference type="AlphaFoldDB" id="W7BRM3"/>
<comment type="caution">
    <text evidence="2">The sequence shown here is derived from an EMBL/GenBank/DDBJ whole genome shotgun (WGS) entry which is preliminary data.</text>
</comment>
<dbReference type="Pfam" id="PF08281">
    <property type="entry name" value="Sigma70_r4_2"/>
    <property type="match status" value="1"/>
</dbReference>
<dbReference type="SUPFAM" id="SSF88659">
    <property type="entry name" value="Sigma3 and sigma4 domains of RNA polymerase sigma factors"/>
    <property type="match status" value="1"/>
</dbReference>
<dbReference type="InterPro" id="IPR013249">
    <property type="entry name" value="RNA_pol_sigma70_r4_t2"/>
</dbReference>
<keyword evidence="2" id="KW-0548">Nucleotidyltransferase</keyword>
<feature type="domain" description="RNA polymerase sigma factor 70 region 4 type 2" evidence="1">
    <location>
        <begin position="116"/>
        <end position="153"/>
    </location>
</feature>
<accession>W7BRM3</accession>